<dbReference type="InterPro" id="IPR020617">
    <property type="entry name" value="Thiolase_C"/>
</dbReference>
<evidence type="ECO:0000256" key="9">
    <source>
        <dbReference type="RuleBase" id="RU003557"/>
    </source>
</evidence>
<evidence type="ECO:0000313" key="13">
    <source>
        <dbReference type="Proteomes" id="UP000698028"/>
    </source>
</evidence>
<dbReference type="PANTHER" id="PTHR18919:SF107">
    <property type="entry name" value="ACETYL-COA ACETYLTRANSFERASE, CYTOSOLIC"/>
    <property type="match status" value="1"/>
</dbReference>
<keyword evidence="6" id="KW-0058">Aromatic hydrocarbons catabolism</keyword>
<evidence type="ECO:0000256" key="8">
    <source>
        <dbReference type="ARBA" id="ARBA00041222"/>
    </source>
</evidence>
<dbReference type="RefSeq" id="WP_218631858.1">
    <property type="nucleotide sequence ID" value="NZ_JAHVAH010000001.1"/>
</dbReference>
<dbReference type="PIRSF" id="PIRSF000429">
    <property type="entry name" value="Ac-CoA_Ac_transf"/>
    <property type="match status" value="1"/>
</dbReference>
<comment type="similarity">
    <text evidence="3 9">Belongs to the thiolase-like superfamily. Thiolase family.</text>
</comment>
<reference evidence="12 13" key="1">
    <citation type="submission" date="2021-07" db="EMBL/GenBank/DDBJ databases">
        <title>The draft genome sequence of Sphingomicrobium sp. B8.</title>
        <authorList>
            <person name="Mu L."/>
        </authorList>
    </citation>
    <scope>NUCLEOTIDE SEQUENCE [LARGE SCALE GENOMIC DNA]</scope>
    <source>
        <strain evidence="12 13">B8</strain>
    </source>
</reference>
<dbReference type="InterPro" id="IPR002155">
    <property type="entry name" value="Thiolase"/>
</dbReference>
<feature type="domain" description="Thiolase C-terminal" evidence="11">
    <location>
        <begin position="279"/>
        <end position="402"/>
    </location>
</feature>
<gene>
    <name evidence="12" type="primary">pcaF</name>
    <name evidence="12" type="ORF">KTQ36_00605</name>
</gene>
<dbReference type="PANTHER" id="PTHR18919">
    <property type="entry name" value="ACETYL-COA C-ACYLTRANSFERASE"/>
    <property type="match status" value="1"/>
</dbReference>
<evidence type="ECO:0000256" key="2">
    <source>
        <dbReference type="ARBA" id="ARBA00005071"/>
    </source>
</evidence>
<dbReference type="InterPro" id="IPR020610">
    <property type="entry name" value="Thiolase_AS"/>
</dbReference>
<dbReference type="PROSITE" id="PS00737">
    <property type="entry name" value="THIOLASE_2"/>
    <property type="match status" value="1"/>
</dbReference>
<dbReference type="InterPro" id="IPR020613">
    <property type="entry name" value="Thiolase_CS"/>
</dbReference>
<evidence type="ECO:0000256" key="7">
    <source>
        <dbReference type="ARBA" id="ARBA00023315"/>
    </source>
</evidence>
<dbReference type="Pfam" id="PF02803">
    <property type="entry name" value="Thiolase_C"/>
    <property type="match status" value="1"/>
</dbReference>
<evidence type="ECO:0000259" key="11">
    <source>
        <dbReference type="Pfam" id="PF02803"/>
    </source>
</evidence>
<comment type="pathway">
    <text evidence="2">Aromatic compound metabolism; beta-ketoadipate pathway; acetyl-CoA and succinyl-CoA from 3-oxoadipate: step 2/2.</text>
</comment>
<dbReference type="CDD" id="cd00751">
    <property type="entry name" value="thiolase"/>
    <property type="match status" value="1"/>
</dbReference>
<keyword evidence="7 9" id="KW-0012">Acyltransferase</keyword>
<comment type="caution">
    <text evidence="12">The sequence shown here is derived from an EMBL/GenBank/DDBJ whole genome shotgun (WGS) entry which is preliminary data.</text>
</comment>
<dbReference type="NCBIfam" id="TIGR01930">
    <property type="entry name" value="AcCoA-C-Actrans"/>
    <property type="match status" value="1"/>
</dbReference>
<evidence type="ECO:0000256" key="1">
    <source>
        <dbReference type="ARBA" id="ARBA00003720"/>
    </source>
</evidence>
<name>A0ABS6V3L6_9SPHN</name>
<evidence type="ECO:0000313" key="12">
    <source>
        <dbReference type="EMBL" id="MBW0143797.1"/>
    </source>
</evidence>
<protein>
    <recommendedName>
        <fullName evidence="4">Beta-ketoadipyl-CoA thiolase</fullName>
    </recommendedName>
    <alternativeName>
        <fullName evidence="8">3-oxoadipyl-CoA thiolase</fullName>
    </alternativeName>
</protein>
<feature type="domain" description="Thiolase N-terminal" evidence="10">
    <location>
        <begin position="8"/>
        <end position="270"/>
    </location>
</feature>
<evidence type="ECO:0000256" key="5">
    <source>
        <dbReference type="ARBA" id="ARBA00022679"/>
    </source>
</evidence>
<sequence length="404" mass="42121">MPELRDAYICDAIRTPIGRFGGALSKVRADDLAAIPLAALKERNPGIDWNQCDDIMMGCANQAGEDNRNVARMAALLAGLGDAVPGTTVNRLCGSGLDCVAMAARAIKAGEADFMIAGGVESMTRAPFVMPKADAAFSRDNAVYDTTIGWRFVNKRLQAEYGIDSMPETAENVAEEYGISREDQDRMAHESQVRAARAQESGRLAAELVSVAVPQRKGDPVIVDADEHPRLSSLEVLAGLRPIVKPDGTVTAGNASGVNDGAAALIVASAEAVEKFGLTPRAKVLGGATAGVPPRIMGIGPAPASAKLMERLGLHITDFDIVELNEAFAAQGLAVLRELGLPDDAEHVNPNGGAIALGHPLGMSGARLALTATEELTRTGGKRALATMCIGVGQGIALAIERVD</sequence>
<dbReference type="InterPro" id="IPR020616">
    <property type="entry name" value="Thiolase_N"/>
</dbReference>
<dbReference type="NCBIfam" id="TIGR02430">
    <property type="entry name" value="pcaF"/>
    <property type="match status" value="1"/>
</dbReference>
<evidence type="ECO:0000256" key="6">
    <source>
        <dbReference type="ARBA" id="ARBA00022797"/>
    </source>
</evidence>
<dbReference type="Pfam" id="PF00108">
    <property type="entry name" value="Thiolase_N"/>
    <property type="match status" value="1"/>
</dbReference>
<dbReference type="Proteomes" id="UP000698028">
    <property type="component" value="Unassembled WGS sequence"/>
</dbReference>
<accession>A0ABS6V3L6</accession>
<evidence type="ECO:0000256" key="4">
    <source>
        <dbReference type="ARBA" id="ARBA00016181"/>
    </source>
</evidence>
<dbReference type="InterPro" id="IPR012793">
    <property type="entry name" value="PcaF"/>
</dbReference>
<dbReference type="PROSITE" id="PS00099">
    <property type="entry name" value="THIOLASE_3"/>
    <property type="match status" value="1"/>
</dbReference>
<comment type="function">
    <text evidence="1">Catalyzes thiolytic cleavage of beta-ketoadipyl-CoA to succinyl-CoA and acetyl-CoA.</text>
</comment>
<evidence type="ECO:0000256" key="3">
    <source>
        <dbReference type="ARBA" id="ARBA00010982"/>
    </source>
</evidence>
<dbReference type="NCBIfam" id="NF006551">
    <property type="entry name" value="PRK09050.1"/>
    <property type="match status" value="1"/>
</dbReference>
<proteinExistence type="inferred from homology"/>
<organism evidence="12 13">
    <name type="scientific">Sphingomicrobium clamense</name>
    <dbReference type="NCBI Taxonomy" id="2851013"/>
    <lineage>
        <taxon>Bacteria</taxon>
        <taxon>Pseudomonadati</taxon>
        <taxon>Pseudomonadota</taxon>
        <taxon>Alphaproteobacteria</taxon>
        <taxon>Sphingomonadales</taxon>
        <taxon>Sphingomonadaceae</taxon>
        <taxon>Sphingomicrobium</taxon>
    </lineage>
</organism>
<keyword evidence="5 9" id="KW-0808">Transferase</keyword>
<evidence type="ECO:0000259" key="10">
    <source>
        <dbReference type="Pfam" id="PF00108"/>
    </source>
</evidence>
<dbReference type="EMBL" id="JAHVAH010000001">
    <property type="protein sequence ID" value="MBW0143797.1"/>
    <property type="molecule type" value="Genomic_DNA"/>
</dbReference>
<dbReference type="GO" id="GO:0033812">
    <property type="term" value="F:3-oxoadipyl-CoA thiolase activity"/>
    <property type="evidence" value="ECO:0007669"/>
    <property type="project" value="UniProtKB-EC"/>
</dbReference>
<keyword evidence="13" id="KW-1185">Reference proteome</keyword>